<keyword evidence="5" id="KW-0456">Lyase</keyword>
<dbReference type="SUPFAM" id="SSF51695">
    <property type="entry name" value="PLC-like phosphodiesterases"/>
    <property type="match status" value="1"/>
</dbReference>
<dbReference type="GO" id="GO:0016829">
    <property type="term" value="F:lyase activity"/>
    <property type="evidence" value="ECO:0007669"/>
    <property type="project" value="UniProtKB-KW"/>
</dbReference>
<dbReference type="GO" id="GO:0046872">
    <property type="term" value="F:metal ion binding"/>
    <property type="evidence" value="ECO:0007669"/>
    <property type="project" value="UniProtKB-KW"/>
</dbReference>
<evidence type="ECO:0000256" key="3">
    <source>
        <dbReference type="ARBA" id="ARBA00022842"/>
    </source>
</evidence>
<dbReference type="InterPro" id="IPR017946">
    <property type="entry name" value="PLC-like_Pdiesterase_TIM-brl"/>
</dbReference>
<dbReference type="AlphaFoldDB" id="A0A3S3PC49"/>
<evidence type="ECO:0000256" key="4">
    <source>
        <dbReference type="ARBA" id="ARBA00023157"/>
    </source>
</evidence>
<proteinExistence type="predicted"/>
<comment type="catalytic activity">
    <reaction evidence="1">
        <text>an N-(acyl)-sphingosylphosphoethanolamine = an N-(acyl)-sphingosyl-1,3-cyclic phosphate + ethanolamine</text>
        <dbReference type="Rhea" id="RHEA:60648"/>
        <dbReference type="ChEBI" id="CHEBI:57603"/>
        <dbReference type="ChEBI" id="CHEBI:143891"/>
        <dbReference type="ChEBI" id="CHEBI:143892"/>
    </reaction>
</comment>
<evidence type="ECO:0000313" key="6">
    <source>
        <dbReference type="EMBL" id="RWS09513.1"/>
    </source>
</evidence>
<comment type="caution">
    <text evidence="6">The sequence shown here is derived from an EMBL/GenBank/DDBJ whole genome shotgun (WGS) entry which is preliminary data.</text>
</comment>
<dbReference type="OrthoDB" id="1046782at2759"/>
<accession>A0A3S3PC49</accession>
<evidence type="ECO:0000256" key="1">
    <source>
        <dbReference type="ARBA" id="ARBA00000110"/>
    </source>
</evidence>
<dbReference type="EMBL" id="NCKU01002472">
    <property type="protein sequence ID" value="RWS09513.1"/>
    <property type="molecule type" value="Genomic_DNA"/>
</dbReference>
<keyword evidence="4" id="KW-1015">Disulfide bond</keyword>
<organism evidence="6 7">
    <name type="scientific">Dinothrombium tinctorium</name>
    <dbReference type="NCBI Taxonomy" id="1965070"/>
    <lineage>
        <taxon>Eukaryota</taxon>
        <taxon>Metazoa</taxon>
        <taxon>Ecdysozoa</taxon>
        <taxon>Arthropoda</taxon>
        <taxon>Chelicerata</taxon>
        <taxon>Arachnida</taxon>
        <taxon>Acari</taxon>
        <taxon>Acariformes</taxon>
        <taxon>Trombidiformes</taxon>
        <taxon>Prostigmata</taxon>
        <taxon>Anystina</taxon>
        <taxon>Parasitengona</taxon>
        <taxon>Trombidioidea</taxon>
        <taxon>Trombidiidae</taxon>
        <taxon>Dinothrombium</taxon>
    </lineage>
</organism>
<dbReference type="STRING" id="1965070.A0A3S3PC49"/>
<evidence type="ECO:0000256" key="5">
    <source>
        <dbReference type="ARBA" id="ARBA00023239"/>
    </source>
</evidence>
<dbReference type="Proteomes" id="UP000285301">
    <property type="component" value="Unassembled WGS sequence"/>
</dbReference>
<keyword evidence="2" id="KW-0479">Metal-binding</keyword>
<gene>
    <name evidence="6" type="ORF">B4U79_18118</name>
</gene>
<name>A0A3S3PC49_9ACAR</name>
<dbReference type="GO" id="GO:0008081">
    <property type="term" value="F:phosphoric diester hydrolase activity"/>
    <property type="evidence" value="ECO:0007669"/>
    <property type="project" value="InterPro"/>
</dbReference>
<keyword evidence="7" id="KW-1185">Reference proteome</keyword>
<evidence type="ECO:0000313" key="7">
    <source>
        <dbReference type="Proteomes" id="UP000285301"/>
    </source>
</evidence>
<protein>
    <submittedName>
        <fullName evidence="6">PI-PLC X domain-containing protein 3-like protein</fullName>
    </submittedName>
</protein>
<reference evidence="6 7" key="1">
    <citation type="journal article" date="2018" name="Gigascience">
        <title>Genomes of trombidid mites reveal novel predicted allergens and laterally-transferred genes associated with secondary metabolism.</title>
        <authorList>
            <person name="Dong X."/>
            <person name="Chaisiri K."/>
            <person name="Xia D."/>
            <person name="Armstrong S.D."/>
            <person name="Fang Y."/>
            <person name="Donnelly M.J."/>
            <person name="Kadowaki T."/>
            <person name="McGarry J.W."/>
            <person name="Darby A.C."/>
            <person name="Makepeace B.L."/>
        </authorList>
    </citation>
    <scope>NUCLEOTIDE SEQUENCE [LARGE SCALE GENOMIC DNA]</scope>
    <source>
        <strain evidence="6">UoL-WK</strain>
    </source>
</reference>
<dbReference type="GO" id="GO:0006629">
    <property type="term" value="P:lipid metabolic process"/>
    <property type="evidence" value="ECO:0007669"/>
    <property type="project" value="InterPro"/>
</dbReference>
<keyword evidence="3" id="KW-0460">Magnesium</keyword>
<evidence type="ECO:0000256" key="2">
    <source>
        <dbReference type="ARBA" id="ARBA00022723"/>
    </source>
</evidence>
<sequence>MVQKSHQKMKFIYIDSAEVWITISSNLKKVNGKTVDRLLVLNWRNVDISGLDRIGLYNNEIGNNIEVSKAIVSIKPTAKEGSFRTEQNFPLHYFNKTNLSSECLGFYIAYSHGNHLIAKNCIKAHPFWMQESYEFIKRKSLRNLMLPGTHNSGSYFEGYKKRFVYNLIDKYTICQDENVFNQLAYGIR</sequence>
<dbReference type="Gene3D" id="3.20.20.190">
    <property type="entry name" value="Phosphatidylinositol (PI) phosphodiesterase"/>
    <property type="match status" value="1"/>
</dbReference>